<gene>
    <name evidence="2" type="ORF">BDV35DRAFT_406578</name>
</gene>
<accession>A0A5N6GU87</accession>
<evidence type="ECO:0000256" key="1">
    <source>
        <dbReference type="SAM" id="MobiDB-lite"/>
    </source>
</evidence>
<evidence type="ECO:0000313" key="2">
    <source>
        <dbReference type="EMBL" id="KAB8244699.1"/>
    </source>
</evidence>
<dbReference type="VEuPathDB" id="FungiDB:AFLA_005698"/>
<reference evidence="2" key="1">
    <citation type="submission" date="2019-04" db="EMBL/GenBank/DDBJ databases">
        <title>Friends and foes A comparative genomics study of 23 Aspergillus species from section Flavi.</title>
        <authorList>
            <consortium name="DOE Joint Genome Institute"/>
            <person name="Kjaerbolling I."/>
            <person name="Vesth T."/>
            <person name="Frisvad J.C."/>
            <person name="Nybo J.L."/>
            <person name="Theobald S."/>
            <person name="Kildgaard S."/>
            <person name="Isbrandt T."/>
            <person name="Kuo A."/>
            <person name="Sato A."/>
            <person name="Lyhne E.K."/>
            <person name="Kogle M.E."/>
            <person name="Wiebenga A."/>
            <person name="Kun R.S."/>
            <person name="Lubbers R.J."/>
            <person name="Makela M.R."/>
            <person name="Barry K."/>
            <person name="Chovatia M."/>
            <person name="Clum A."/>
            <person name="Daum C."/>
            <person name="Haridas S."/>
            <person name="He G."/>
            <person name="LaButti K."/>
            <person name="Lipzen A."/>
            <person name="Mondo S."/>
            <person name="Riley R."/>
            <person name="Salamov A."/>
            <person name="Simmons B.A."/>
            <person name="Magnuson J.K."/>
            <person name="Henrissat B."/>
            <person name="Mortensen U.H."/>
            <person name="Larsen T.O."/>
            <person name="Devries R.P."/>
            <person name="Grigoriev I.V."/>
            <person name="Machida M."/>
            <person name="Baker S.E."/>
            <person name="Andersen M.R."/>
        </authorList>
    </citation>
    <scope>NUCLEOTIDE SEQUENCE [LARGE SCALE GENOMIC DNA]</scope>
    <source>
        <strain evidence="2">CBS 121.62</strain>
    </source>
</reference>
<organism evidence="2">
    <name type="scientific">Aspergillus flavus</name>
    <dbReference type="NCBI Taxonomy" id="5059"/>
    <lineage>
        <taxon>Eukaryota</taxon>
        <taxon>Fungi</taxon>
        <taxon>Dikarya</taxon>
        <taxon>Ascomycota</taxon>
        <taxon>Pezizomycotina</taxon>
        <taxon>Eurotiomycetes</taxon>
        <taxon>Eurotiomycetidae</taxon>
        <taxon>Eurotiales</taxon>
        <taxon>Aspergillaceae</taxon>
        <taxon>Aspergillus</taxon>
        <taxon>Aspergillus subgen. Circumdati</taxon>
    </lineage>
</organism>
<dbReference type="AlphaFoldDB" id="A0A5N6GU87"/>
<feature type="region of interest" description="Disordered" evidence="1">
    <location>
        <begin position="1"/>
        <end position="22"/>
    </location>
</feature>
<dbReference type="Proteomes" id="UP000325434">
    <property type="component" value="Unassembled WGS sequence"/>
</dbReference>
<dbReference type="VEuPathDB" id="FungiDB:F9C07_7241"/>
<dbReference type="EMBL" id="ML734623">
    <property type="protein sequence ID" value="KAB8244699.1"/>
    <property type="molecule type" value="Genomic_DNA"/>
</dbReference>
<protein>
    <submittedName>
        <fullName evidence="2">Uncharacterized protein</fullName>
    </submittedName>
</protein>
<proteinExistence type="predicted"/>
<name>A0A5N6GU87_ASPFL</name>
<sequence>MGEESDDWHPLNPLPGAQTAPSDRNLEYAENIPDFESMRFSFILLWWTRWMDRGLLSEPSANQCRIGVDESNKLQSPSPLDWILILGLEPSGCSMGPLSSSEIRMTALVIASNPEINTTLAKVRRSRRAIAMPTSQGVFNGNFNQFEGHWVVDGIRVQLRGNFSQSVGQFQSIDATLEYDSTEDLVGPYVIDTAQQPSHVGNTDVALSLVRGDGKKVKITGSLSLPLPERFTLFGQGVWVIEG</sequence>